<dbReference type="InterPro" id="IPR014048">
    <property type="entry name" value="MethylDNA_cys_MeTrfase_DNA-bd"/>
</dbReference>
<keyword evidence="3 8" id="KW-0489">Methyltransferase</keyword>
<evidence type="ECO:0000256" key="5">
    <source>
        <dbReference type="ARBA" id="ARBA00022763"/>
    </source>
</evidence>
<comment type="function">
    <text evidence="8">Involved in the cellular defense against the biological effects of O6-methylguanine (O6-MeG) and O4-methylthymine (O4-MeT) in DNA. Repairs the methylated nucleobase in DNA by stoichiometrically transferring the methyl group to a cysteine residue in the enzyme. This is a suicide reaction: the enzyme is irreversibly inactivated.</text>
</comment>
<comment type="catalytic activity">
    <reaction evidence="7 8">
        <text>a 6-O-methyl-2'-deoxyguanosine in DNA + L-cysteinyl-[protein] = S-methyl-L-cysteinyl-[protein] + a 2'-deoxyguanosine in DNA</text>
        <dbReference type="Rhea" id="RHEA:24000"/>
        <dbReference type="Rhea" id="RHEA-COMP:10131"/>
        <dbReference type="Rhea" id="RHEA-COMP:10132"/>
        <dbReference type="Rhea" id="RHEA-COMP:11367"/>
        <dbReference type="Rhea" id="RHEA-COMP:11368"/>
        <dbReference type="ChEBI" id="CHEBI:29950"/>
        <dbReference type="ChEBI" id="CHEBI:82612"/>
        <dbReference type="ChEBI" id="CHEBI:85445"/>
        <dbReference type="ChEBI" id="CHEBI:85448"/>
        <dbReference type="EC" id="2.1.1.63"/>
    </reaction>
</comment>
<keyword evidence="6 8" id="KW-0234">DNA repair</keyword>
<dbReference type="Pfam" id="PF02870">
    <property type="entry name" value="Methyltransf_1N"/>
    <property type="match status" value="1"/>
</dbReference>
<evidence type="ECO:0000256" key="2">
    <source>
        <dbReference type="ARBA" id="ARBA00022490"/>
    </source>
</evidence>
<dbReference type="PANTHER" id="PTHR10815:SF5">
    <property type="entry name" value="METHYLATED-DNA--PROTEIN-CYSTEINE METHYLTRANSFERASE"/>
    <property type="match status" value="1"/>
</dbReference>
<dbReference type="PANTHER" id="PTHR10815">
    <property type="entry name" value="METHYLATED-DNA--PROTEIN-CYSTEINE METHYLTRANSFERASE"/>
    <property type="match status" value="1"/>
</dbReference>
<dbReference type="InterPro" id="IPR036217">
    <property type="entry name" value="MethylDNA_cys_MeTrfase_DNAb"/>
</dbReference>
<feature type="domain" description="Methylguanine DNA methyltransferase ribonuclease-like" evidence="10">
    <location>
        <begin position="13"/>
        <end position="89"/>
    </location>
</feature>
<dbReference type="Gene3D" id="1.10.10.10">
    <property type="entry name" value="Winged helix-like DNA-binding domain superfamily/Winged helix DNA-binding domain"/>
    <property type="match status" value="1"/>
</dbReference>
<dbReference type="SUPFAM" id="SSF46767">
    <property type="entry name" value="Methylated DNA-protein cysteine methyltransferase, C-terminal domain"/>
    <property type="match status" value="1"/>
</dbReference>
<dbReference type="InterPro" id="IPR023546">
    <property type="entry name" value="MGMT"/>
</dbReference>
<organism evidence="11 12">
    <name type="scientific">Silvimonas iriomotensis</name>
    <dbReference type="NCBI Taxonomy" id="449662"/>
    <lineage>
        <taxon>Bacteria</taxon>
        <taxon>Pseudomonadati</taxon>
        <taxon>Pseudomonadota</taxon>
        <taxon>Betaproteobacteria</taxon>
        <taxon>Neisseriales</taxon>
        <taxon>Chitinibacteraceae</taxon>
        <taxon>Silvimonas</taxon>
    </lineage>
</organism>
<dbReference type="InterPro" id="IPR036631">
    <property type="entry name" value="MGMT_N_sf"/>
</dbReference>
<evidence type="ECO:0000256" key="3">
    <source>
        <dbReference type="ARBA" id="ARBA00022603"/>
    </source>
</evidence>
<evidence type="ECO:0000256" key="8">
    <source>
        <dbReference type="HAMAP-Rule" id="MF_00772"/>
    </source>
</evidence>
<evidence type="ECO:0000256" key="7">
    <source>
        <dbReference type="ARBA" id="ARBA00049348"/>
    </source>
</evidence>
<dbReference type="HAMAP" id="MF_00772">
    <property type="entry name" value="OGT"/>
    <property type="match status" value="1"/>
</dbReference>
<evidence type="ECO:0000313" key="11">
    <source>
        <dbReference type="EMBL" id="GGP23262.1"/>
    </source>
</evidence>
<evidence type="ECO:0000256" key="1">
    <source>
        <dbReference type="ARBA" id="ARBA00001286"/>
    </source>
</evidence>
<evidence type="ECO:0000259" key="10">
    <source>
        <dbReference type="Pfam" id="PF02870"/>
    </source>
</evidence>
<dbReference type="CDD" id="cd06445">
    <property type="entry name" value="ATase"/>
    <property type="match status" value="1"/>
</dbReference>
<comment type="similarity">
    <text evidence="8">Belongs to the MGMT family.</text>
</comment>
<dbReference type="PROSITE" id="PS00374">
    <property type="entry name" value="MGMT"/>
    <property type="match status" value="1"/>
</dbReference>
<feature type="active site" description="Nucleophile; methyl group acceptor" evidence="8">
    <location>
        <position position="145"/>
    </location>
</feature>
<dbReference type="InterPro" id="IPR001497">
    <property type="entry name" value="MethylDNA_cys_MeTrfase_AS"/>
</dbReference>
<keyword evidence="12" id="KW-1185">Reference proteome</keyword>
<evidence type="ECO:0000259" key="9">
    <source>
        <dbReference type="Pfam" id="PF01035"/>
    </source>
</evidence>
<feature type="domain" description="Methylated-DNA-[protein]-cysteine S-methyltransferase DNA binding" evidence="9">
    <location>
        <begin position="94"/>
        <end position="173"/>
    </location>
</feature>
<gene>
    <name evidence="11" type="ORF">GCM10010970_32620</name>
</gene>
<evidence type="ECO:0000313" key="12">
    <source>
        <dbReference type="Proteomes" id="UP000637267"/>
    </source>
</evidence>
<reference evidence="12" key="1">
    <citation type="journal article" date="2019" name="Int. J. Syst. Evol. Microbiol.">
        <title>The Global Catalogue of Microorganisms (GCM) 10K type strain sequencing project: providing services to taxonomists for standard genome sequencing and annotation.</title>
        <authorList>
            <consortium name="The Broad Institute Genomics Platform"/>
            <consortium name="The Broad Institute Genome Sequencing Center for Infectious Disease"/>
            <person name="Wu L."/>
            <person name="Ma J."/>
        </authorList>
    </citation>
    <scope>NUCLEOTIDE SEQUENCE [LARGE SCALE GENOMIC DNA]</scope>
    <source>
        <strain evidence="12">CGMCC 1.8859</strain>
    </source>
</reference>
<evidence type="ECO:0000256" key="6">
    <source>
        <dbReference type="ARBA" id="ARBA00023204"/>
    </source>
</evidence>
<name>A0ABQ2PCL3_9NEIS</name>
<comment type="subcellular location">
    <subcellularLocation>
        <location evidence="8">Cytoplasm</location>
    </subcellularLocation>
</comment>
<dbReference type="SUPFAM" id="SSF53155">
    <property type="entry name" value="Methylated DNA-protein cysteine methyltransferase domain"/>
    <property type="match status" value="1"/>
</dbReference>
<keyword evidence="4 8" id="KW-0808">Transferase</keyword>
<protein>
    <recommendedName>
        <fullName evidence="8">Methylated-DNA--protein-cysteine methyltransferase</fullName>
        <ecNumber evidence="8">2.1.1.63</ecNumber>
    </recommendedName>
    <alternativeName>
        <fullName evidence="8">6-O-methylguanine-DNA methyltransferase</fullName>
        <shortName evidence="8">MGMT</shortName>
    </alternativeName>
    <alternativeName>
        <fullName evidence="8">O-6-methylguanine-DNA-alkyltransferase</fullName>
    </alternativeName>
</protein>
<dbReference type="Pfam" id="PF01035">
    <property type="entry name" value="DNA_binding_1"/>
    <property type="match status" value="1"/>
</dbReference>
<proteinExistence type="inferred from homology"/>
<dbReference type="EMBL" id="BMLX01000005">
    <property type="protein sequence ID" value="GGP23262.1"/>
    <property type="molecule type" value="Genomic_DNA"/>
</dbReference>
<dbReference type="EC" id="2.1.1.63" evidence="8"/>
<accession>A0ABQ2PCL3</accession>
<comment type="caution">
    <text evidence="11">The sequence shown here is derived from an EMBL/GenBank/DDBJ whole genome shotgun (WGS) entry which is preliminary data.</text>
</comment>
<dbReference type="InterPro" id="IPR008332">
    <property type="entry name" value="MethylG_MeTrfase_N"/>
</dbReference>
<dbReference type="Gene3D" id="3.30.160.70">
    <property type="entry name" value="Methylated DNA-protein cysteine methyltransferase domain"/>
    <property type="match status" value="1"/>
</dbReference>
<sequence length="183" mass="20235">MIVRMGQHGPIARHTFATRLGTMIACATDRGLCLLEFIERPTLAKEYADLSRLLTAPVIDAPHDYTREAEQQINAWFAGQRLDFDLPLDMPGTAFQQQVWQALLALPFGSTASYQQQAERIGRPDAARAVGAANGQNRLAVIVPCHRVFAKNGNLTGYGGGIERKRWLLAHEASGLARQQIQR</sequence>
<dbReference type="NCBIfam" id="TIGR00589">
    <property type="entry name" value="ogt"/>
    <property type="match status" value="1"/>
</dbReference>
<comment type="miscellaneous">
    <text evidence="8">This enzyme catalyzes only one turnover and therefore is not strictly catalytic. According to one definition, an enzyme is a biocatalyst that acts repeatedly and over many reaction cycles.</text>
</comment>
<keyword evidence="2 8" id="KW-0963">Cytoplasm</keyword>
<comment type="catalytic activity">
    <reaction evidence="1 8">
        <text>a 4-O-methyl-thymidine in DNA + L-cysteinyl-[protein] = a thymidine in DNA + S-methyl-L-cysteinyl-[protein]</text>
        <dbReference type="Rhea" id="RHEA:53428"/>
        <dbReference type="Rhea" id="RHEA-COMP:10131"/>
        <dbReference type="Rhea" id="RHEA-COMP:10132"/>
        <dbReference type="Rhea" id="RHEA-COMP:13555"/>
        <dbReference type="Rhea" id="RHEA-COMP:13556"/>
        <dbReference type="ChEBI" id="CHEBI:29950"/>
        <dbReference type="ChEBI" id="CHEBI:82612"/>
        <dbReference type="ChEBI" id="CHEBI:137386"/>
        <dbReference type="ChEBI" id="CHEBI:137387"/>
        <dbReference type="EC" id="2.1.1.63"/>
    </reaction>
</comment>
<keyword evidence="5 8" id="KW-0227">DNA damage</keyword>
<dbReference type="Proteomes" id="UP000637267">
    <property type="component" value="Unassembled WGS sequence"/>
</dbReference>
<dbReference type="InterPro" id="IPR036388">
    <property type="entry name" value="WH-like_DNA-bd_sf"/>
</dbReference>
<evidence type="ECO:0000256" key="4">
    <source>
        <dbReference type="ARBA" id="ARBA00022679"/>
    </source>
</evidence>